<feature type="chain" id="PRO_5002202256" evidence="3">
    <location>
        <begin position="25"/>
        <end position="2094"/>
    </location>
</feature>
<name>A0A0C9RBT6_9HYME</name>
<feature type="coiled-coil region" evidence="1">
    <location>
        <begin position="68"/>
        <end position="98"/>
    </location>
</feature>
<proteinExistence type="predicted"/>
<feature type="compositionally biased region" description="Low complexity" evidence="2">
    <location>
        <begin position="1716"/>
        <end position="1736"/>
    </location>
</feature>
<feature type="coiled-coil region" evidence="1">
    <location>
        <begin position="271"/>
        <end position="399"/>
    </location>
</feature>
<feature type="compositionally biased region" description="Low complexity" evidence="2">
    <location>
        <begin position="1779"/>
        <end position="1794"/>
    </location>
</feature>
<accession>A0A0C9RBT6</accession>
<feature type="region of interest" description="Disordered" evidence="2">
    <location>
        <begin position="1498"/>
        <end position="1540"/>
    </location>
</feature>
<feature type="compositionally biased region" description="Low complexity" evidence="2">
    <location>
        <begin position="1022"/>
        <end position="1036"/>
    </location>
</feature>
<feature type="compositionally biased region" description="Polar residues" evidence="2">
    <location>
        <begin position="1795"/>
        <end position="1806"/>
    </location>
</feature>
<feature type="compositionally biased region" description="Polar residues" evidence="2">
    <location>
        <begin position="596"/>
        <end position="609"/>
    </location>
</feature>
<evidence type="ECO:0000256" key="2">
    <source>
        <dbReference type="SAM" id="MobiDB-lite"/>
    </source>
</evidence>
<feature type="compositionally biased region" description="Basic and acidic residues" evidence="2">
    <location>
        <begin position="1966"/>
        <end position="1998"/>
    </location>
</feature>
<feature type="compositionally biased region" description="Low complexity" evidence="2">
    <location>
        <begin position="1190"/>
        <end position="1204"/>
    </location>
</feature>
<feature type="compositionally biased region" description="Polar residues" evidence="2">
    <location>
        <begin position="1640"/>
        <end position="1663"/>
    </location>
</feature>
<feature type="compositionally biased region" description="Low complexity" evidence="2">
    <location>
        <begin position="867"/>
        <end position="884"/>
    </location>
</feature>
<sequence>ILRDRLSLVLGICCLVLSPNTASAERWSRQVSNSEWIPLANPRSQLRQESQISQASTLPELNLPPQLRQEYQSQLLQLQKTQESIQKLLLLQQQLRSQQQLLQNQAYLPNAVAPEEDKQSFHQSSISNTRNIQEISPEILTPPQPPTETVPPVFSPQEFRQPSHSDKYAVDRPKESAQEVSGPSNTGENDDEEIQVVYVPAEMLAQRGHQHKEERNRDHKQFTFPHHRQQHQRYQVLQNSDVSSPDDNSYNQDYVQFPKEPTKNDNTDFLKAVRDRELERLNEQRREIQKQAKIQAAAQQREQERVRQREAEKKRKELLKIEEAAKQRELDRIREARERQRLQELEREKERAAKARQAEIDRLAALERQKKLELDKLARKEEERAKELAEKREKEASESVQQEYVGNHYHQQHLTETGKQKHRNRPKTRPRTHHKTSDDHIERSHDTSTPTPTPNQPPLAVFMGSEDLIAQEVKVVDVLRVLREAKTIAVVDQVTAESPKVFVGPSNLDVPNTYSRFDLPYLSSLDTTRVERRVDKLPFFVAPLSFNPPVGYSKIPFPAPHIGSVIVNTIDGHLGAGPSGPSAPESKAHPQAHPQVHSQAHPQAHSQAHPQPLIEPNSFISSGQGSHYQSTYPSTYESPTTPSYSTYGQEHVTPQYQPTVHFPPSATDRFRFNQNGQHQHQQQQQQYQTTVHHLAPTEAPNASLSPYQEDLNASGRPHRPDYPEEAIGGPVTPEISYRKPSVVSSYGYDPEILSTTPVYENSYVHTRVQPNSNQELTSQLAQINQHDYSQHRHADDAFAHPAQQAGVEPHHGHHHAGESFESNGSYDGTERGTLSPTHYSLPAELPPIHPQLPGLVNSLVENKQERTTTTTTETPTTTEAPTSTYRIRSRQRGRVTRPLTTTTTPASVTRESNRSSNDRTRRPLSRSRSRYTTTTEEYKDSYEPTRSKTSETTTKYSTSESHRRTPGAKNPKIRSRTSDRPYESSTLNQIQNTQPLETVSEESNPSVESGNSQGVSYSQYNSPLSSESPESSYTPEIDYSKAPNYPRPVATHREQQRPLADDTGIPQQHYQDRYQSGLGYQASSIDQNDQYNYPISHEDSNLRGSSPPNDYYYSDKSESVEGAGQLNGPTENPVYTQILEYMPGTYPGGQQGQLSTEYNQSGQYSGEKLSGSIEDGQGYSHEASLPVEQTTEPITTTTESPPTIRQRVRGRLSSRTRQDSTIQTHPRGSQDDFVQFSAVTKPPGSRGSSSRQRDSPRRVKSRPHNQAQVQSEGEGFVRIQSSNRQNHPKTIVQTAKITTTTPPPSPAPEDTSLNPEDIEYGFFRTPSFNQPQHQMSSKFRSPDSQLQLQNVAPTDETAEDSSPSVTQVPKHRQKYQSPNRPRPDIKSTASSIITTTPSLEGFINKPKVRAEEPRNRIRTRVRRPGTRRRPATTTTTTTEYVLDGNNNLPLDENYPRAPIRHVDNEKQLYDTSYETLSSAGEGAISRVDYTGENYPQDFSLNFGHSGMEEQQDETSLSNPARKHQPQDHRHGSSSGRLRQYSHQQTIAPEGDIYGAESQWSTKLSKSSFQPSLNQLNRDDDKIIEGGSEETKEEAPEIITAQPEDAFVTVLVNSDDKLNDTNSKEEIETRETSTEGGNSGRIPQNVSEGTTISADISERTSQQPVRRTGVRRRRVRIRVRPASSTEDFVTSESQHINSAVNNLVQDSEKPQSVASVSSPGTTQETTESTTTLSPSTSVNESIAPTDTTTINYTEVPEHTNSSEMPDSKPMNNEGTLQVNTESDSTEPPTTPQTSPKDINNESTINPEIATNSPLMTTMTVPRKSWDSTNGYAEWFKTKQMNYFPRSQEQYEDNYQSNGDDSYPKNHRSEWSEVRYPNDRGLFGYGRSGTLTPTTQLPGIVTKSIGDSSVRAVSDYVQAIFDTMKNADEDKVIVDNGPDLWNNERSTASPDLHNLPTDLSMIMGLRRSGDEGKEAEGSRDKSERKDQSEHTTTKESHVETLDGVSSGIIEDTPTTISTASTSETLTTAPTSPKAVETTQEQSTENNEKATEVVSVPTKLGTILRTSTTTKVSHMTEICYRGRCVMTKPRKDFHARR</sequence>
<gene>
    <name evidence="4" type="primary">DDB_G0295729</name>
    <name evidence="4" type="ORF">g.55215</name>
</gene>
<feature type="region of interest" description="Disordered" evidence="2">
    <location>
        <begin position="710"/>
        <end position="733"/>
    </location>
</feature>
<feature type="region of interest" description="Disordered" evidence="2">
    <location>
        <begin position="573"/>
        <end position="649"/>
    </location>
</feature>
<feature type="signal peptide" evidence="3">
    <location>
        <begin position="1"/>
        <end position="24"/>
    </location>
</feature>
<feature type="compositionally biased region" description="Polar residues" evidence="2">
    <location>
        <begin position="820"/>
        <end position="838"/>
    </location>
</feature>
<feature type="compositionally biased region" description="Basic residues" evidence="2">
    <location>
        <begin position="420"/>
        <end position="434"/>
    </location>
</feature>
<feature type="region of interest" description="Disordered" evidence="2">
    <location>
        <begin position="115"/>
        <end position="191"/>
    </location>
</feature>
<feature type="compositionally biased region" description="Polar residues" evidence="2">
    <location>
        <begin position="1215"/>
        <end position="1227"/>
    </location>
</feature>
<feature type="compositionally biased region" description="Basic and acidic residues" evidence="2">
    <location>
        <begin position="435"/>
        <end position="446"/>
    </location>
</feature>
<evidence type="ECO:0000256" key="3">
    <source>
        <dbReference type="SAM" id="SignalP"/>
    </source>
</evidence>
<protein>
    <submittedName>
        <fullName evidence="4">DDB_G0295729 protein</fullName>
    </submittedName>
</protein>
<feature type="region of interest" description="Disordered" evidence="2">
    <location>
        <begin position="240"/>
        <end position="267"/>
    </location>
</feature>
<feature type="compositionally biased region" description="Polar residues" evidence="2">
    <location>
        <begin position="1702"/>
        <end position="1715"/>
    </location>
</feature>
<feature type="compositionally biased region" description="Basic and acidic residues" evidence="2">
    <location>
        <begin position="911"/>
        <end position="921"/>
    </location>
</feature>
<feature type="region of interest" description="Disordered" evidence="2">
    <location>
        <begin position="1090"/>
        <end position="1128"/>
    </location>
</feature>
<feature type="compositionally biased region" description="Basic and acidic residues" evidence="2">
    <location>
        <begin position="1051"/>
        <end position="1060"/>
    </location>
</feature>
<feature type="compositionally biased region" description="Polar residues" evidence="2">
    <location>
        <begin position="1152"/>
        <end position="1164"/>
    </location>
</feature>
<feature type="compositionally biased region" description="Polar residues" evidence="2">
    <location>
        <begin position="983"/>
        <end position="1021"/>
    </location>
</feature>
<dbReference type="EMBL" id="GBYB01010592">
    <property type="protein sequence ID" value="JAG80359.1"/>
    <property type="molecule type" value="Transcribed_RNA"/>
</dbReference>
<feature type="compositionally biased region" description="Basic and acidic residues" evidence="2">
    <location>
        <begin position="1616"/>
        <end position="1632"/>
    </location>
</feature>
<feature type="compositionally biased region" description="Pro residues" evidence="2">
    <location>
        <begin position="140"/>
        <end position="149"/>
    </location>
</feature>
<feature type="region of interest" description="Disordered" evidence="2">
    <location>
        <begin position="1616"/>
        <end position="1672"/>
    </location>
</feature>
<feature type="non-terminal residue" evidence="4">
    <location>
        <position position="1"/>
    </location>
</feature>
<keyword evidence="1" id="KW-0175">Coiled coil</keyword>
<feature type="compositionally biased region" description="Polar residues" evidence="2">
    <location>
        <begin position="618"/>
        <end position="627"/>
    </location>
</feature>
<feature type="compositionally biased region" description="Polar residues" evidence="2">
    <location>
        <begin position="178"/>
        <end position="187"/>
    </location>
</feature>
<evidence type="ECO:0000313" key="4">
    <source>
        <dbReference type="EMBL" id="JAG80359.1"/>
    </source>
</evidence>
<feature type="region of interest" description="Disordered" evidence="2">
    <location>
        <begin position="409"/>
        <end position="459"/>
    </location>
</feature>
<organism evidence="4">
    <name type="scientific">Fopius arisanus</name>
    <dbReference type="NCBI Taxonomy" id="64838"/>
    <lineage>
        <taxon>Eukaryota</taxon>
        <taxon>Metazoa</taxon>
        <taxon>Ecdysozoa</taxon>
        <taxon>Arthropoda</taxon>
        <taxon>Hexapoda</taxon>
        <taxon>Insecta</taxon>
        <taxon>Pterygota</taxon>
        <taxon>Neoptera</taxon>
        <taxon>Endopterygota</taxon>
        <taxon>Hymenoptera</taxon>
        <taxon>Apocrita</taxon>
        <taxon>Ichneumonoidea</taxon>
        <taxon>Braconidae</taxon>
        <taxon>Opiinae</taxon>
        <taxon>Fopius</taxon>
    </lineage>
</organism>
<feature type="region of interest" description="Disordered" evidence="2">
    <location>
        <begin position="805"/>
        <end position="1065"/>
    </location>
</feature>
<evidence type="ECO:0000256" key="1">
    <source>
        <dbReference type="SAM" id="Coils"/>
    </source>
</evidence>
<feature type="compositionally biased region" description="Polar residues" evidence="2">
    <location>
        <begin position="1326"/>
        <end position="1352"/>
    </location>
</feature>
<feature type="compositionally biased region" description="Low complexity" evidence="2">
    <location>
        <begin position="2010"/>
        <end position="2042"/>
    </location>
</feature>
<feature type="compositionally biased region" description="Basic and acidic residues" evidence="2">
    <location>
        <begin position="161"/>
        <end position="177"/>
    </location>
</feature>
<feature type="compositionally biased region" description="Low complexity" evidence="2">
    <location>
        <begin position="628"/>
        <end position="647"/>
    </location>
</feature>
<reference evidence="4" key="1">
    <citation type="submission" date="2015-01" db="EMBL/GenBank/DDBJ databases">
        <title>Transcriptome Assembly of Fopius arisanus.</title>
        <authorList>
            <person name="Geib S."/>
        </authorList>
    </citation>
    <scope>NUCLEOTIDE SEQUENCE</scope>
</reference>
<feature type="region of interest" description="Disordered" evidence="2">
    <location>
        <begin position="1145"/>
        <end position="1388"/>
    </location>
</feature>
<feature type="compositionally biased region" description="Polar residues" evidence="2">
    <location>
        <begin position="121"/>
        <end position="134"/>
    </location>
</feature>
<feature type="region of interest" description="Disordered" evidence="2">
    <location>
        <begin position="1966"/>
        <end position="2048"/>
    </location>
</feature>
<feature type="compositionally biased region" description="Polar residues" evidence="2">
    <location>
        <begin position="1737"/>
        <end position="1778"/>
    </location>
</feature>
<keyword evidence="3" id="KW-0732">Signal</keyword>
<feature type="compositionally biased region" description="Low complexity" evidence="2">
    <location>
        <begin position="896"/>
        <end position="910"/>
    </location>
</feature>
<feature type="compositionally biased region" description="Basic and acidic residues" evidence="2">
    <location>
        <begin position="936"/>
        <end position="949"/>
    </location>
</feature>
<feature type="compositionally biased region" description="Polar residues" evidence="2">
    <location>
        <begin position="240"/>
        <end position="254"/>
    </location>
</feature>
<feature type="region of interest" description="Disordered" evidence="2">
    <location>
        <begin position="1702"/>
        <end position="1806"/>
    </location>
</feature>
<feature type="compositionally biased region" description="Low complexity" evidence="2">
    <location>
        <begin position="950"/>
        <end position="959"/>
    </location>
</feature>